<comment type="caution">
    <text evidence="2">The sequence shown here is derived from an EMBL/GenBank/DDBJ whole genome shotgun (WGS) entry which is preliminary data.</text>
</comment>
<gene>
    <name evidence="2" type="ORF">DBZ36_00015</name>
</gene>
<dbReference type="Gene3D" id="3.30.70.120">
    <property type="match status" value="1"/>
</dbReference>
<dbReference type="OrthoDB" id="5339790at2"/>
<comment type="similarity">
    <text evidence="1">Belongs to the UPF0166 family.</text>
</comment>
<dbReference type="InterPro" id="IPR003793">
    <property type="entry name" value="UPF0166"/>
</dbReference>
<dbReference type="InterPro" id="IPR015867">
    <property type="entry name" value="N-reg_PII/ATP_PRibTrfase_C"/>
</dbReference>
<dbReference type="InterPro" id="IPR011322">
    <property type="entry name" value="N-reg_PII-like_a/b"/>
</dbReference>
<dbReference type="Pfam" id="PF02641">
    <property type="entry name" value="DUF190"/>
    <property type="match status" value="1"/>
</dbReference>
<evidence type="ECO:0000256" key="1">
    <source>
        <dbReference type="ARBA" id="ARBA00010554"/>
    </source>
</evidence>
<dbReference type="EMBL" id="RAQO01000001">
    <property type="protein sequence ID" value="RKF22069.1"/>
    <property type="molecule type" value="Genomic_DNA"/>
</dbReference>
<dbReference type="SUPFAM" id="SSF54913">
    <property type="entry name" value="GlnB-like"/>
    <property type="match status" value="1"/>
</dbReference>
<name>A0A420EMY1_9ALTE</name>
<sequence length="105" mass="11689">MQGFYVTFFTEQNRKHQGKPIGEWLIQKALELGLEGATMSTMSEGFGHDHKLHSAHFIDLSDQPVKVMLASHPEGISQLMDAIKQSNLNVAYVKTPVEFGMTLTA</sequence>
<dbReference type="Proteomes" id="UP000286482">
    <property type="component" value="Unassembled WGS sequence"/>
</dbReference>
<dbReference type="RefSeq" id="WP_120352872.1">
    <property type="nucleotide sequence ID" value="NZ_RAQO01000001.1"/>
</dbReference>
<proteinExistence type="inferred from homology"/>
<dbReference type="PANTHER" id="PTHR35983">
    <property type="entry name" value="UPF0166 PROTEIN TM_0021"/>
    <property type="match status" value="1"/>
</dbReference>
<dbReference type="AlphaFoldDB" id="A0A420EMY1"/>
<accession>A0A420EMY1</accession>
<protein>
    <submittedName>
        <fullName evidence="2">DUF190 domain-containing protein</fullName>
    </submittedName>
</protein>
<evidence type="ECO:0000313" key="3">
    <source>
        <dbReference type="Proteomes" id="UP000286482"/>
    </source>
</evidence>
<dbReference type="PANTHER" id="PTHR35983:SF1">
    <property type="entry name" value="UPF0166 PROTEIN TM_0021"/>
    <property type="match status" value="1"/>
</dbReference>
<keyword evidence="3" id="KW-1185">Reference proteome</keyword>
<evidence type="ECO:0000313" key="2">
    <source>
        <dbReference type="EMBL" id="RKF22069.1"/>
    </source>
</evidence>
<organism evidence="2 3">
    <name type="scientific">Alginatibacterium sediminis</name>
    <dbReference type="NCBI Taxonomy" id="2164068"/>
    <lineage>
        <taxon>Bacteria</taxon>
        <taxon>Pseudomonadati</taxon>
        <taxon>Pseudomonadota</taxon>
        <taxon>Gammaproteobacteria</taxon>
        <taxon>Alteromonadales</taxon>
        <taxon>Alteromonadaceae</taxon>
        <taxon>Alginatibacterium</taxon>
    </lineage>
</organism>
<reference evidence="2 3" key="1">
    <citation type="submission" date="2018-09" db="EMBL/GenBank/DDBJ databases">
        <authorList>
            <person name="Wang Z."/>
        </authorList>
    </citation>
    <scope>NUCLEOTIDE SEQUENCE [LARGE SCALE GENOMIC DNA]</scope>
    <source>
        <strain evidence="2 3">ALS 81</strain>
    </source>
</reference>